<feature type="transmembrane region" description="Helical" evidence="2">
    <location>
        <begin position="83"/>
        <end position="102"/>
    </location>
</feature>
<keyword evidence="2" id="KW-0812">Transmembrane</keyword>
<feature type="region of interest" description="Disordered" evidence="1">
    <location>
        <begin position="220"/>
        <end position="258"/>
    </location>
</feature>
<dbReference type="Proteomes" id="UP000007800">
    <property type="component" value="Unassembled WGS sequence"/>
</dbReference>
<sequence>MFAPWSNSFLSDVWGERRVWKYFKIGFIAGTWQLFWLGIIPAFTPYWPLPWMPIIGCLTLLAIVGIIYQNLPKDKRSLGSRKRIAMVLVSIGSCVAVFGISYPLLYYTALQLDGFLKFWIFLSFYLFRIVFEKVAKYYARLYCVDCYPMIVLFAMYAYEFFISSVISAVSEIWLAMLMIALDLTENLYYLYCSYQAINQVSLNEVVDICLPTTGDPAGSLRLGGTAEKSNDSDPKSSTLVIPKRPSDSSTGAKTADENSDGQFLKLGVYSCQLSDHSEHTGICADVVERPPSISGHLRLPEQDGVDVPEHDCPMRDRDRAQYTAADHLATGECGAVVDRDLERIMSPPRARPSSLLVPQGLVVADPGRRSIPSHRNSVSSDAADIIDGQARGRRGSNVSSRRSSVFEILGDMLTGVNMETMADMKDGASGCTLSIMTVAICKEVVEILAPIQYLICSLLLRYSNPKLHDTFWNMTDEEFMRGIRRLLIDIVAEGSLFVLLIIVMKRWLNESVVFIALRLSYQFFWPFLAMQICLMTHYIDLQYSNAGMTFSFDFKWIGEKNATWHGGNCYTMGNETVGMVCQDVMR</sequence>
<gene>
    <name evidence="3" type="ORF">Pmar_PMAR002018</name>
</gene>
<feature type="transmembrane region" description="Helical" evidence="2">
    <location>
        <begin position="114"/>
        <end position="131"/>
    </location>
</feature>
<dbReference type="AlphaFoldDB" id="C5LYG2"/>
<evidence type="ECO:0000313" key="3">
    <source>
        <dbReference type="EMBL" id="EEQ98200.1"/>
    </source>
</evidence>
<keyword evidence="2" id="KW-1133">Transmembrane helix</keyword>
<protein>
    <submittedName>
        <fullName evidence="3">Uncharacterized protein</fullName>
    </submittedName>
</protein>
<feature type="transmembrane region" description="Helical" evidence="2">
    <location>
        <begin position="25"/>
        <end position="44"/>
    </location>
</feature>
<dbReference type="GeneID" id="9040642"/>
<reference evidence="3 4" key="1">
    <citation type="submission" date="2008-07" db="EMBL/GenBank/DDBJ databases">
        <authorList>
            <person name="El-Sayed N."/>
            <person name="Caler E."/>
            <person name="Inman J."/>
            <person name="Amedeo P."/>
            <person name="Hass B."/>
            <person name="Wortman J."/>
        </authorList>
    </citation>
    <scope>NUCLEOTIDE SEQUENCE [LARGE SCALE GENOMIC DNA]</scope>
    <source>
        <strain evidence="4">ATCC 50983 / TXsc</strain>
    </source>
</reference>
<evidence type="ECO:0000313" key="4">
    <source>
        <dbReference type="Proteomes" id="UP000007800"/>
    </source>
</evidence>
<name>C5LYG2_PERM5</name>
<proteinExistence type="predicted"/>
<dbReference type="InParanoid" id="C5LYG2"/>
<dbReference type="RefSeq" id="XP_002765483.1">
    <property type="nucleotide sequence ID" value="XM_002765437.1"/>
</dbReference>
<dbReference type="OrthoDB" id="443546at2759"/>
<dbReference type="EMBL" id="GG686808">
    <property type="protein sequence ID" value="EEQ98200.1"/>
    <property type="molecule type" value="Genomic_DNA"/>
</dbReference>
<accession>C5LYG2</accession>
<evidence type="ECO:0000256" key="1">
    <source>
        <dbReference type="SAM" id="MobiDB-lite"/>
    </source>
</evidence>
<keyword evidence="2" id="KW-0472">Membrane</keyword>
<evidence type="ECO:0000256" key="2">
    <source>
        <dbReference type="SAM" id="Phobius"/>
    </source>
</evidence>
<keyword evidence="4" id="KW-1185">Reference proteome</keyword>
<dbReference type="OMA" id="TERWGIS"/>
<feature type="region of interest" description="Disordered" evidence="1">
    <location>
        <begin position="366"/>
        <end position="398"/>
    </location>
</feature>
<feature type="transmembrane region" description="Helical" evidence="2">
    <location>
        <begin position="50"/>
        <end position="71"/>
    </location>
</feature>
<organism evidence="4">
    <name type="scientific">Perkinsus marinus (strain ATCC 50983 / TXsc)</name>
    <dbReference type="NCBI Taxonomy" id="423536"/>
    <lineage>
        <taxon>Eukaryota</taxon>
        <taxon>Sar</taxon>
        <taxon>Alveolata</taxon>
        <taxon>Perkinsozoa</taxon>
        <taxon>Perkinsea</taxon>
        <taxon>Perkinsida</taxon>
        <taxon>Perkinsidae</taxon>
        <taxon>Perkinsus</taxon>
    </lineage>
</organism>